<feature type="domain" description="Metallo-beta-lactamase" evidence="1">
    <location>
        <begin position="64"/>
        <end position="247"/>
    </location>
</feature>
<name>A0A7Y9YH95_9ACTN</name>
<dbReference type="Pfam" id="PF12706">
    <property type="entry name" value="Lactamase_B_2"/>
    <property type="match status" value="1"/>
</dbReference>
<protein>
    <submittedName>
        <fullName evidence="2">Phosphoribosyl 1,2-cyclic phosphodiesterase</fullName>
    </submittedName>
</protein>
<dbReference type="InterPro" id="IPR001279">
    <property type="entry name" value="Metallo-B-lactamas"/>
</dbReference>
<organism evidence="2 3">
    <name type="scientific">Nocardioides marinus</name>
    <dbReference type="NCBI Taxonomy" id="374514"/>
    <lineage>
        <taxon>Bacteria</taxon>
        <taxon>Bacillati</taxon>
        <taxon>Actinomycetota</taxon>
        <taxon>Actinomycetes</taxon>
        <taxon>Propionibacteriales</taxon>
        <taxon>Nocardioidaceae</taxon>
        <taxon>Nocardioides</taxon>
    </lineage>
</organism>
<keyword evidence="3" id="KW-1185">Reference proteome</keyword>
<proteinExistence type="predicted"/>
<accession>A0A7Y9YH95</accession>
<reference evidence="2 3" key="1">
    <citation type="submission" date="2020-07" db="EMBL/GenBank/DDBJ databases">
        <title>Sequencing the genomes of 1000 actinobacteria strains.</title>
        <authorList>
            <person name="Klenk H.-P."/>
        </authorList>
    </citation>
    <scope>NUCLEOTIDE SEQUENCE [LARGE SCALE GENOMIC DNA]</scope>
    <source>
        <strain evidence="2 3">DSM 18248</strain>
    </source>
</reference>
<dbReference type="Proteomes" id="UP000537326">
    <property type="component" value="Unassembled WGS sequence"/>
</dbReference>
<dbReference type="RefSeq" id="WP_179531260.1">
    <property type="nucleotide sequence ID" value="NZ_BAAAPP010000003.1"/>
</dbReference>
<evidence type="ECO:0000313" key="2">
    <source>
        <dbReference type="EMBL" id="NYI10415.1"/>
    </source>
</evidence>
<comment type="caution">
    <text evidence="2">The sequence shown here is derived from an EMBL/GenBank/DDBJ whole genome shotgun (WGS) entry which is preliminary data.</text>
</comment>
<gene>
    <name evidence="2" type="ORF">BKA05_001930</name>
</gene>
<dbReference type="EMBL" id="JACBZI010000001">
    <property type="protein sequence ID" value="NYI10415.1"/>
    <property type="molecule type" value="Genomic_DNA"/>
</dbReference>
<dbReference type="SUPFAM" id="SSF56281">
    <property type="entry name" value="Metallo-hydrolase/oxidoreductase"/>
    <property type="match status" value="1"/>
</dbReference>
<dbReference type="InterPro" id="IPR036866">
    <property type="entry name" value="RibonucZ/Hydroxyglut_hydro"/>
</dbReference>
<sequence length="286" mass="29978">MRVTFCGVRGSTPAPGPDFVRYGGHTSCVAVAPDGGRPTLLLDGGTGLMRVTELLGATPFDGTLLLGHLHWDHTHGIPFFRSGTAHGSRVDVLLPEQVAGRPGDAHATLARCFSPPHFPVEPRELGGGWTFAEIAEGARTVEGFEVLAREIPHKGGRTFGYRVSDAGGSLAYLSDHSPTGLGPGPDGLGERHEAALALASGADLLITDAQHLAAQFPDVAFLGHASVEYDVELAVEAGARTLVLFHHDPWRTDDEVDAVLALARDRAAGRVEVVAAREGLEVGLGG</sequence>
<evidence type="ECO:0000259" key="1">
    <source>
        <dbReference type="Pfam" id="PF12706"/>
    </source>
</evidence>
<dbReference type="Gene3D" id="3.60.15.10">
    <property type="entry name" value="Ribonuclease Z/Hydroxyacylglutathione hydrolase-like"/>
    <property type="match status" value="1"/>
</dbReference>
<dbReference type="AlphaFoldDB" id="A0A7Y9YH95"/>
<evidence type="ECO:0000313" key="3">
    <source>
        <dbReference type="Proteomes" id="UP000537326"/>
    </source>
</evidence>